<keyword evidence="2" id="KW-0812">Transmembrane</keyword>
<dbReference type="OrthoDB" id="10039147at2759"/>
<keyword evidence="3" id="KW-1133">Transmembrane helix</keyword>
<organism evidence="6 7">
    <name type="scientific">Rhodotorula taiwanensis</name>
    <dbReference type="NCBI Taxonomy" id="741276"/>
    <lineage>
        <taxon>Eukaryota</taxon>
        <taxon>Fungi</taxon>
        <taxon>Dikarya</taxon>
        <taxon>Basidiomycota</taxon>
        <taxon>Pucciniomycotina</taxon>
        <taxon>Microbotryomycetes</taxon>
        <taxon>Sporidiobolales</taxon>
        <taxon>Sporidiobolaceae</taxon>
        <taxon>Rhodotorula</taxon>
    </lineage>
</organism>
<dbReference type="GO" id="GO:0005783">
    <property type="term" value="C:endoplasmic reticulum"/>
    <property type="evidence" value="ECO:0007669"/>
    <property type="project" value="InterPro"/>
</dbReference>
<dbReference type="GO" id="GO:0032469">
    <property type="term" value="P:endoplasmic reticulum calcium ion homeostasis"/>
    <property type="evidence" value="ECO:0007669"/>
    <property type="project" value="InterPro"/>
</dbReference>
<comment type="subcellular location">
    <subcellularLocation>
        <location evidence="1">Membrane</location>
        <topology evidence="1">Single-pass membrane protein</topology>
    </subcellularLocation>
</comment>
<dbReference type="InterPro" id="IPR012879">
    <property type="entry name" value="CCDC47"/>
</dbReference>
<feature type="compositionally biased region" description="Basic and acidic residues" evidence="5">
    <location>
        <begin position="416"/>
        <end position="434"/>
    </location>
</feature>
<dbReference type="AlphaFoldDB" id="A0A2S5B2A2"/>
<accession>A0A2S5B2A2</accession>
<feature type="compositionally biased region" description="Basic residues" evidence="5">
    <location>
        <begin position="435"/>
        <end position="446"/>
    </location>
</feature>
<dbReference type="Pfam" id="PF07946">
    <property type="entry name" value="CCDC47"/>
    <property type="match status" value="1"/>
</dbReference>
<keyword evidence="7" id="KW-1185">Reference proteome</keyword>
<sequence length="446" mass="49009">MDRRSAMYAPGTAIACLAMAGSAQAAWGFNKETPLKAGTPVDAADPVPAAAPQPVDPLYPEVVASPGQPAGVAIPSSRPPYTGTDYSLGPIHFRPAEYRMEGVMLAFLAAYLASTFLIRQANRARASKWFSANEAVLREEFAGVGLGGGTLFKGDGGDEFVSYATGRRGCEYVWTKLRTGAQDAVGVAYHLFRGIIDYKYEAGTNKVVLDFKLAAPKGTPGAKMVFAVVRRDLLRRTCDARWDLRTFTNVSETPGVSPSLIVMTESGDVTNALLKDVETGLMEAFKDNSDQLEYFESLIISDMPAQEPSEEKPTLPEDEYRMQLRLRLPSASRAGATAPWITLACNVADVLHSKQKLVPDVAISKAKKRRADALELLMKPLREEEAERAAEAKQNELALKRKLELDRREAAWAKLSPAERIKAQKKEEERERKSQMKKQAKRQQAK</sequence>
<evidence type="ECO:0000256" key="1">
    <source>
        <dbReference type="ARBA" id="ARBA00004167"/>
    </source>
</evidence>
<dbReference type="Proteomes" id="UP000237144">
    <property type="component" value="Unassembled WGS sequence"/>
</dbReference>
<evidence type="ECO:0000256" key="5">
    <source>
        <dbReference type="SAM" id="MobiDB-lite"/>
    </source>
</evidence>
<evidence type="ECO:0000313" key="6">
    <source>
        <dbReference type="EMBL" id="POY70907.1"/>
    </source>
</evidence>
<proteinExistence type="predicted"/>
<evidence type="ECO:0000256" key="3">
    <source>
        <dbReference type="ARBA" id="ARBA00022989"/>
    </source>
</evidence>
<dbReference type="STRING" id="741276.A0A2S5B2A2"/>
<evidence type="ECO:0008006" key="8">
    <source>
        <dbReference type="Google" id="ProtNLM"/>
    </source>
</evidence>
<protein>
    <recommendedName>
        <fullName evidence="8">DUF1682-domain-containing protein</fullName>
    </recommendedName>
</protein>
<keyword evidence="4" id="KW-0472">Membrane</keyword>
<dbReference type="GO" id="GO:0005509">
    <property type="term" value="F:calcium ion binding"/>
    <property type="evidence" value="ECO:0007669"/>
    <property type="project" value="InterPro"/>
</dbReference>
<dbReference type="PANTHER" id="PTHR12883">
    <property type="entry name" value="ADIPOCYTE-SPECIFIC PROTEIN 4-RELATED"/>
    <property type="match status" value="1"/>
</dbReference>
<evidence type="ECO:0000256" key="4">
    <source>
        <dbReference type="ARBA" id="ARBA00023136"/>
    </source>
</evidence>
<dbReference type="EMBL" id="PJQD01000096">
    <property type="protein sequence ID" value="POY70907.1"/>
    <property type="molecule type" value="Genomic_DNA"/>
</dbReference>
<gene>
    <name evidence="6" type="ORF">BMF94_6085</name>
</gene>
<dbReference type="PROSITE" id="PS51257">
    <property type="entry name" value="PROKAR_LIPOPROTEIN"/>
    <property type="match status" value="1"/>
</dbReference>
<feature type="region of interest" description="Disordered" evidence="5">
    <location>
        <begin position="416"/>
        <end position="446"/>
    </location>
</feature>
<reference evidence="6 7" key="1">
    <citation type="journal article" date="2018" name="Front. Microbiol.">
        <title>Prospects for Fungal Bioremediation of Acidic Radioactive Waste Sites: Characterization and Genome Sequence of Rhodotorula taiwanensis MD1149.</title>
        <authorList>
            <person name="Tkavc R."/>
            <person name="Matrosova V.Y."/>
            <person name="Grichenko O.E."/>
            <person name="Gostincar C."/>
            <person name="Volpe R.P."/>
            <person name="Klimenkova P."/>
            <person name="Gaidamakova E.K."/>
            <person name="Zhou C.E."/>
            <person name="Stewart B.J."/>
            <person name="Lyman M.G."/>
            <person name="Malfatti S.A."/>
            <person name="Rubinfeld B."/>
            <person name="Courtot M."/>
            <person name="Singh J."/>
            <person name="Dalgard C.L."/>
            <person name="Hamilton T."/>
            <person name="Frey K.G."/>
            <person name="Gunde-Cimerman N."/>
            <person name="Dugan L."/>
            <person name="Daly M.J."/>
        </authorList>
    </citation>
    <scope>NUCLEOTIDE SEQUENCE [LARGE SCALE GENOMIC DNA]</scope>
    <source>
        <strain evidence="6 7">MD1149</strain>
    </source>
</reference>
<evidence type="ECO:0000313" key="7">
    <source>
        <dbReference type="Proteomes" id="UP000237144"/>
    </source>
</evidence>
<comment type="caution">
    <text evidence="6">The sequence shown here is derived from an EMBL/GenBank/DDBJ whole genome shotgun (WGS) entry which is preliminary data.</text>
</comment>
<name>A0A2S5B2A2_9BASI</name>
<evidence type="ECO:0000256" key="2">
    <source>
        <dbReference type="ARBA" id="ARBA00022692"/>
    </source>
</evidence>
<dbReference type="PANTHER" id="PTHR12883:SF0">
    <property type="entry name" value="PAT COMPLEX SUBUNIT CCDC47"/>
    <property type="match status" value="1"/>
</dbReference>
<dbReference type="GO" id="GO:0016020">
    <property type="term" value="C:membrane"/>
    <property type="evidence" value="ECO:0007669"/>
    <property type="project" value="UniProtKB-SubCell"/>
</dbReference>